<feature type="domain" description="PPIase FKBP-type" evidence="13">
    <location>
        <begin position="170"/>
        <end position="230"/>
    </location>
</feature>
<comment type="subcellular location">
    <subcellularLocation>
        <location evidence="2">Cytoplasm</location>
    </subcellularLocation>
</comment>
<dbReference type="SUPFAM" id="SSF109998">
    <property type="entry name" value="Triger factor/SurA peptide-binding domain-like"/>
    <property type="match status" value="1"/>
</dbReference>
<keyword evidence="9 11" id="KW-0131">Cell cycle</keyword>
<evidence type="ECO:0000256" key="3">
    <source>
        <dbReference type="ARBA" id="ARBA00005464"/>
    </source>
</evidence>
<protein>
    <recommendedName>
        <fullName evidence="4 11">Trigger factor</fullName>
    </recommendedName>
</protein>
<keyword evidence="12" id="KW-0175">Coiled coil</keyword>
<dbReference type="SUPFAM" id="SSF102735">
    <property type="entry name" value="Trigger factor ribosome-binding domain"/>
    <property type="match status" value="1"/>
</dbReference>
<evidence type="ECO:0000256" key="2">
    <source>
        <dbReference type="ARBA" id="ARBA00004496"/>
    </source>
</evidence>
<evidence type="ECO:0000256" key="4">
    <source>
        <dbReference type="ARBA" id="ARBA00016902"/>
    </source>
</evidence>
<dbReference type="EMBL" id="JAIQBY010000009">
    <property type="protein sequence ID" value="MBZ4195388.1"/>
    <property type="molecule type" value="Genomic_DNA"/>
</dbReference>
<dbReference type="PROSITE" id="PS50059">
    <property type="entry name" value="FKBP_PPIASE"/>
    <property type="match status" value="1"/>
</dbReference>
<gene>
    <name evidence="14" type="primary">tig</name>
    <name evidence="14" type="ORF">LAD73_01470</name>
</gene>
<dbReference type="Pfam" id="PF00254">
    <property type="entry name" value="FKBP_C"/>
    <property type="match status" value="1"/>
</dbReference>
<evidence type="ECO:0000256" key="1">
    <source>
        <dbReference type="ARBA" id="ARBA00000971"/>
    </source>
</evidence>
<keyword evidence="6 10" id="KW-0697">Rotamase</keyword>
<dbReference type="NCBIfam" id="TIGR00115">
    <property type="entry name" value="tig"/>
    <property type="match status" value="1"/>
</dbReference>
<evidence type="ECO:0000256" key="10">
    <source>
        <dbReference type="PROSITE-ProRule" id="PRU00277"/>
    </source>
</evidence>
<evidence type="ECO:0000256" key="6">
    <source>
        <dbReference type="ARBA" id="ARBA00023110"/>
    </source>
</evidence>
<evidence type="ECO:0000256" key="8">
    <source>
        <dbReference type="ARBA" id="ARBA00023235"/>
    </source>
</evidence>
<keyword evidence="8 10" id="KW-0413">Isomerase</keyword>
<dbReference type="InterPro" id="IPR005215">
    <property type="entry name" value="Trig_fac"/>
</dbReference>
<name>A0A953T3S3_9MOLU</name>
<reference evidence="14 15" key="1">
    <citation type="submission" date="2021-09" db="EMBL/GenBank/DDBJ databases">
        <title>WGS of Mycoplasma sp. Zaradi2 strains.</title>
        <authorList>
            <person name="Spergser J."/>
        </authorList>
    </citation>
    <scope>NUCLEOTIDE SEQUENCE [LARGE SCALE GENOMIC DNA]</scope>
    <source>
        <strain evidence="14 15">1331</strain>
    </source>
</reference>
<dbReference type="GO" id="GO:0015031">
    <property type="term" value="P:protein transport"/>
    <property type="evidence" value="ECO:0007669"/>
    <property type="project" value="InterPro"/>
</dbReference>
<dbReference type="Gene3D" id="3.10.50.40">
    <property type="match status" value="1"/>
</dbReference>
<dbReference type="GO" id="GO:0005737">
    <property type="term" value="C:cytoplasm"/>
    <property type="evidence" value="ECO:0007669"/>
    <property type="project" value="UniProtKB-SubCell"/>
</dbReference>
<dbReference type="AlphaFoldDB" id="A0A953T3S3"/>
<dbReference type="InterPro" id="IPR008880">
    <property type="entry name" value="Trigger_fac_C"/>
</dbReference>
<dbReference type="Gene3D" id="3.30.70.1050">
    <property type="entry name" value="Trigger factor ribosome-binding domain"/>
    <property type="match status" value="1"/>
</dbReference>
<evidence type="ECO:0000313" key="14">
    <source>
        <dbReference type="EMBL" id="MBZ4195388.1"/>
    </source>
</evidence>
<dbReference type="SUPFAM" id="SSF54534">
    <property type="entry name" value="FKBP-like"/>
    <property type="match status" value="1"/>
</dbReference>
<comment type="similarity">
    <text evidence="3 11">Belongs to the FKBP-type PPIase family. Tig subfamily.</text>
</comment>
<dbReference type="InterPro" id="IPR037041">
    <property type="entry name" value="Trigger_fac_C_sf"/>
</dbReference>
<dbReference type="GO" id="GO:0006457">
    <property type="term" value="P:protein folding"/>
    <property type="evidence" value="ECO:0007669"/>
    <property type="project" value="InterPro"/>
</dbReference>
<dbReference type="Proteomes" id="UP000772186">
    <property type="component" value="Unassembled WGS sequence"/>
</dbReference>
<keyword evidence="7 11" id="KW-0143">Chaperone</keyword>
<sequence length="498" mass="56746">MSKKSIEFKKDQNSVVVEYEFKGERWNKIYNKTKARKIKNFKIDGFRPGKAPKHLVDKHITPVYVAYDSINDAYVEFANDIFEVVKKEYNNAIQNATLLDVPVLGEESSVVKLEFPLMPDLSKITIDNSLKIKGQKLEVSAKDVDNYVKDMVQSNALLLPLKKGQKTKLGDTVTIKYKGFVNNEPFDGGEADNYDLKLGSKTFIDTFEDQLVDKTIGWKGDVKVKFPEEYAVPTLKGQNAIFECEILDAKRPEDIKITDETIAELNIPGISTVKEIKEDSKDKLTIGKYFDNLRLLMNDVVRTLVKKHEIVIADSLVAKGAENRIAQIKAELKKQDIKLNDYLELIKTSEKDFFALVLKEEKENAIHSLVHEKVLELNAYNNELTDDDWNLWAVSISTSQQQSFPLAFVVQYVNTFREKAKEAKEDEKANVEKSPRELAALRNLYKLIDKEAAEANDKIVLKLAKKLISSAQAELDKIKKEAEESKNKKENEEVVETK</sequence>
<comment type="caution">
    <text evidence="14">The sequence shown here is derived from an EMBL/GenBank/DDBJ whole genome shotgun (WGS) entry which is preliminary data.</text>
</comment>
<evidence type="ECO:0000313" key="15">
    <source>
        <dbReference type="Proteomes" id="UP000772186"/>
    </source>
</evidence>
<keyword evidence="5 11" id="KW-0132">Cell division</keyword>
<evidence type="ECO:0000256" key="7">
    <source>
        <dbReference type="ARBA" id="ARBA00023186"/>
    </source>
</evidence>
<dbReference type="Pfam" id="PF05698">
    <property type="entry name" value="Trigger_C"/>
    <property type="match status" value="1"/>
</dbReference>
<dbReference type="RefSeq" id="WP_223644564.1">
    <property type="nucleotide sequence ID" value="NZ_JAIQBY010000009.1"/>
</dbReference>
<dbReference type="InterPro" id="IPR036611">
    <property type="entry name" value="Trigger_fac_ribosome-bd_sf"/>
</dbReference>
<dbReference type="InterPro" id="IPR046357">
    <property type="entry name" value="PPIase_dom_sf"/>
</dbReference>
<organism evidence="14 15">
    <name type="scientific">Mycoplasma tauri</name>
    <dbReference type="NCBI Taxonomy" id="547987"/>
    <lineage>
        <taxon>Bacteria</taxon>
        <taxon>Bacillati</taxon>
        <taxon>Mycoplasmatota</taxon>
        <taxon>Mollicutes</taxon>
        <taxon>Mycoplasmataceae</taxon>
        <taxon>Mycoplasma</taxon>
    </lineage>
</organism>
<evidence type="ECO:0000256" key="12">
    <source>
        <dbReference type="SAM" id="Coils"/>
    </source>
</evidence>
<comment type="catalytic activity">
    <reaction evidence="1 10">
        <text>[protein]-peptidylproline (omega=180) = [protein]-peptidylproline (omega=0)</text>
        <dbReference type="Rhea" id="RHEA:16237"/>
        <dbReference type="Rhea" id="RHEA-COMP:10747"/>
        <dbReference type="Rhea" id="RHEA-COMP:10748"/>
        <dbReference type="ChEBI" id="CHEBI:83833"/>
        <dbReference type="ChEBI" id="CHEBI:83834"/>
        <dbReference type="EC" id="5.2.1.8"/>
    </reaction>
</comment>
<evidence type="ECO:0000256" key="11">
    <source>
        <dbReference type="RuleBase" id="RU003914"/>
    </source>
</evidence>
<comment type="function">
    <text evidence="11">Involved in protein export. Acts as a chaperone by maintaining the newly synthesized protein in an open conformation.</text>
</comment>
<dbReference type="Pfam" id="PF05697">
    <property type="entry name" value="Trigger_N"/>
    <property type="match status" value="1"/>
</dbReference>
<dbReference type="PIRSF" id="PIRSF003095">
    <property type="entry name" value="Trigger_factor"/>
    <property type="match status" value="1"/>
</dbReference>
<feature type="coiled-coil region" evidence="12">
    <location>
        <begin position="318"/>
        <end position="345"/>
    </location>
</feature>
<proteinExistence type="inferred from homology"/>
<dbReference type="GO" id="GO:0003755">
    <property type="term" value="F:peptidyl-prolyl cis-trans isomerase activity"/>
    <property type="evidence" value="ECO:0007669"/>
    <property type="project" value="UniProtKB-KW"/>
</dbReference>
<dbReference type="InterPro" id="IPR001179">
    <property type="entry name" value="PPIase_FKBP_dom"/>
</dbReference>
<dbReference type="GO" id="GO:0051301">
    <property type="term" value="P:cell division"/>
    <property type="evidence" value="ECO:0007669"/>
    <property type="project" value="UniProtKB-KW"/>
</dbReference>
<dbReference type="InterPro" id="IPR008881">
    <property type="entry name" value="Trigger_fac_ribosome-bd_bac"/>
</dbReference>
<evidence type="ECO:0000259" key="13">
    <source>
        <dbReference type="PROSITE" id="PS50059"/>
    </source>
</evidence>
<dbReference type="InterPro" id="IPR027304">
    <property type="entry name" value="Trigger_fact/SurA_dom_sf"/>
</dbReference>
<keyword evidence="15" id="KW-1185">Reference proteome</keyword>
<evidence type="ECO:0000256" key="9">
    <source>
        <dbReference type="ARBA" id="ARBA00023306"/>
    </source>
</evidence>
<evidence type="ECO:0000256" key="5">
    <source>
        <dbReference type="ARBA" id="ARBA00022618"/>
    </source>
</evidence>
<dbReference type="Gene3D" id="1.10.3120.10">
    <property type="entry name" value="Trigger factor, C-terminal domain"/>
    <property type="match status" value="1"/>
</dbReference>
<feature type="coiled-coil region" evidence="12">
    <location>
        <begin position="438"/>
        <end position="495"/>
    </location>
</feature>
<accession>A0A953T3S3</accession>